<protein>
    <recommendedName>
        <fullName evidence="3">Methyltransferase domain-containing protein</fullName>
    </recommendedName>
</protein>
<dbReference type="AlphaFoldDB" id="A0A8H7T317"/>
<dbReference type="OrthoDB" id="2094832at2759"/>
<keyword evidence="2" id="KW-1185">Reference proteome</keyword>
<evidence type="ECO:0000313" key="2">
    <source>
        <dbReference type="Proteomes" id="UP000664132"/>
    </source>
</evidence>
<proteinExistence type="predicted"/>
<dbReference type="Proteomes" id="UP000664132">
    <property type="component" value="Unassembled WGS sequence"/>
</dbReference>
<dbReference type="InterPro" id="IPR029063">
    <property type="entry name" value="SAM-dependent_MTases_sf"/>
</dbReference>
<dbReference type="InterPro" id="IPR051654">
    <property type="entry name" value="Meroterpenoid_MTases"/>
</dbReference>
<evidence type="ECO:0000313" key="1">
    <source>
        <dbReference type="EMBL" id="KAG4412267.1"/>
    </source>
</evidence>
<organism evidence="1 2">
    <name type="scientific">Cadophora malorum</name>
    <dbReference type="NCBI Taxonomy" id="108018"/>
    <lineage>
        <taxon>Eukaryota</taxon>
        <taxon>Fungi</taxon>
        <taxon>Dikarya</taxon>
        <taxon>Ascomycota</taxon>
        <taxon>Pezizomycotina</taxon>
        <taxon>Leotiomycetes</taxon>
        <taxon>Helotiales</taxon>
        <taxon>Ploettnerulaceae</taxon>
        <taxon>Cadophora</taxon>
    </lineage>
</organism>
<dbReference type="Gene3D" id="3.40.50.150">
    <property type="entry name" value="Vaccinia Virus protein VP39"/>
    <property type="match status" value="1"/>
</dbReference>
<dbReference type="EMBL" id="JAFJYH010000393">
    <property type="protein sequence ID" value="KAG4412267.1"/>
    <property type="molecule type" value="Genomic_DNA"/>
</dbReference>
<evidence type="ECO:0008006" key="3">
    <source>
        <dbReference type="Google" id="ProtNLM"/>
    </source>
</evidence>
<dbReference type="PANTHER" id="PTHR35897">
    <property type="entry name" value="METHYLTRANSFERASE AUSD"/>
    <property type="match status" value="1"/>
</dbReference>
<name>A0A8H7T317_9HELO</name>
<gene>
    <name evidence="1" type="ORF">IFR04_014593</name>
</gene>
<dbReference type="SUPFAM" id="SSF53335">
    <property type="entry name" value="S-adenosyl-L-methionine-dependent methyltransferases"/>
    <property type="match status" value="1"/>
</dbReference>
<comment type="caution">
    <text evidence="1">The sequence shown here is derived from an EMBL/GenBank/DDBJ whole genome shotgun (WGS) entry which is preliminary data.</text>
</comment>
<sequence>MEQQAAPPDPSKLDRSSKENRWYYKDLTSHLPAMSRKLLEEYSQIPAEDVDSHVYKVRDLLWDHAPYPCIGEFKFLTLKLPLHPKYPAILQLLTSTVSSPGPKFLDIGCCVGQELRALAQFSEIPSEYLYGTDINGSFLTTAYDLFKDRSTFEGTLVQADIFPVWPV</sequence>
<accession>A0A8H7T317</accession>
<reference evidence="1" key="1">
    <citation type="submission" date="2021-02" db="EMBL/GenBank/DDBJ databases">
        <title>Genome sequence Cadophora malorum strain M34.</title>
        <authorList>
            <person name="Stefanovic E."/>
            <person name="Vu D."/>
            <person name="Scully C."/>
            <person name="Dijksterhuis J."/>
            <person name="Roader J."/>
            <person name="Houbraken J."/>
        </authorList>
    </citation>
    <scope>NUCLEOTIDE SEQUENCE</scope>
    <source>
        <strain evidence="1">M34</strain>
    </source>
</reference>
<dbReference type="PANTHER" id="PTHR35897:SF2">
    <property type="entry name" value="METHYLTRANSFERASE DOMAIN-CONTAINING PROTEIN"/>
    <property type="match status" value="1"/>
</dbReference>